<proteinExistence type="predicted"/>
<dbReference type="EMBL" id="JAPWTK010000337">
    <property type="protein sequence ID" value="KAJ8942199.1"/>
    <property type="molecule type" value="Genomic_DNA"/>
</dbReference>
<evidence type="ECO:0000313" key="1">
    <source>
        <dbReference type="EMBL" id="KAJ8942199.1"/>
    </source>
</evidence>
<dbReference type="InterPro" id="IPR036397">
    <property type="entry name" value="RNaseH_sf"/>
</dbReference>
<dbReference type="PANTHER" id="PTHR47326">
    <property type="entry name" value="TRANSPOSABLE ELEMENT TC3 TRANSPOSASE-LIKE PROTEIN"/>
    <property type="match status" value="1"/>
</dbReference>
<protein>
    <recommendedName>
        <fullName evidence="3">Transposase</fullName>
    </recommendedName>
</protein>
<evidence type="ECO:0008006" key="3">
    <source>
        <dbReference type="Google" id="ProtNLM"/>
    </source>
</evidence>
<accession>A0AAV8XU80</accession>
<dbReference type="GO" id="GO:0003676">
    <property type="term" value="F:nucleic acid binding"/>
    <property type="evidence" value="ECO:0007669"/>
    <property type="project" value="InterPro"/>
</dbReference>
<keyword evidence="2" id="KW-1185">Reference proteome</keyword>
<organism evidence="1 2">
    <name type="scientific">Aromia moschata</name>
    <dbReference type="NCBI Taxonomy" id="1265417"/>
    <lineage>
        <taxon>Eukaryota</taxon>
        <taxon>Metazoa</taxon>
        <taxon>Ecdysozoa</taxon>
        <taxon>Arthropoda</taxon>
        <taxon>Hexapoda</taxon>
        <taxon>Insecta</taxon>
        <taxon>Pterygota</taxon>
        <taxon>Neoptera</taxon>
        <taxon>Endopterygota</taxon>
        <taxon>Coleoptera</taxon>
        <taxon>Polyphaga</taxon>
        <taxon>Cucujiformia</taxon>
        <taxon>Chrysomeloidea</taxon>
        <taxon>Cerambycidae</taxon>
        <taxon>Cerambycinae</taxon>
        <taxon>Callichromatini</taxon>
        <taxon>Aromia</taxon>
    </lineage>
</organism>
<dbReference type="PANTHER" id="PTHR47326:SF1">
    <property type="entry name" value="HTH PSQ-TYPE DOMAIN-CONTAINING PROTEIN"/>
    <property type="match status" value="1"/>
</dbReference>
<name>A0AAV8XU80_9CUCU</name>
<sequence>MCKTAAAAIAQWVKRHQRYKFLQIHTDTLAPAVPVTDVRGVGSADKFRYNCDRPTVVYRPRILRMLDLFDDLPLNLRNQMYFMHDGAPPHFARVVREYLNEQFTGRWIGRGNDAPISWPPCSPDLNPCDFFIWGDLKQRVYSVSIENEEQLWDIIQNAVQELQNEETLRRVHFNFLRRIEFCSNENGDHFEHLIKSQ</sequence>
<reference evidence="1" key="1">
    <citation type="journal article" date="2023" name="Insect Mol. Biol.">
        <title>Genome sequencing provides insights into the evolution of gene families encoding plant cell wall-degrading enzymes in longhorned beetles.</title>
        <authorList>
            <person name="Shin N.R."/>
            <person name="Okamura Y."/>
            <person name="Kirsch R."/>
            <person name="Pauchet Y."/>
        </authorList>
    </citation>
    <scope>NUCLEOTIDE SEQUENCE</scope>
    <source>
        <strain evidence="1">AMC_N1</strain>
    </source>
</reference>
<dbReference type="Proteomes" id="UP001162162">
    <property type="component" value="Unassembled WGS sequence"/>
</dbReference>
<comment type="caution">
    <text evidence="1">The sequence shown here is derived from an EMBL/GenBank/DDBJ whole genome shotgun (WGS) entry which is preliminary data.</text>
</comment>
<gene>
    <name evidence="1" type="ORF">NQ318_021086</name>
</gene>
<dbReference type="Gene3D" id="3.30.420.10">
    <property type="entry name" value="Ribonuclease H-like superfamily/Ribonuclease H"/>
    <property type="match status" value="1"/>
</dbReference>
<dbReference type="AlphaFoldDB" id="A0AAV8XU80"/>
<evidence type="ECO:0000313" key="2">
    <source>
        <dbReference type="Proteomes" id="UP001162162"/>
    </source>
</evidence>